<dbReference type="EMBL" id="NAFL01000265">
    <property type="protein sequence ID" value="OSJ29555.1"/>
    <property type="molecule type" value="Genomic_DNA"/>
</dbReference>
<proteinExistence type="predicted"/>
<protein>
    <submittedName>
        <fullName evidence="1">Uncharacterized protein</fullName>
    </submittedName>
</protein>
<comment type="caution">
    <text evidence="1">The sequence shown here is derived from an EMBL/GenBank/DDBJ whole genome shotgun (WGS) entry which is preliminary data.</text>
</comment>
<gene>
    <name evidence="1" type="ORF">BSZ19_27460</name>
</gene>
<reference evidence="1 2" key="1">
    <citation type="submission" date="2017-03" db="EMBL/GenBank/DDBJ databases">
        <title>Whole genome sequences of fourteen strains of Bradyrhizobium canariense and one strain of Bradyrhizobium japonicum isolated from Lupinus (Papilionoideae: Genisteae) species in Algeria.</title>
        <authorList>
            <person name="Crovadore J."/>
            <person name="Chekireb D."/>
            <person name="Brachmann A."/>
            <person name="Chablais R."/>
            <person name="Cochard B."/>
            <person name="Lefort F."/>
        </authorList>
    </citation>
    <scope>NUCLEOTIDE SEQUENCE [LARGE SCALE GENOMIC DNA]</scope>
    <source>
        <strain evidence="1 2">UBMA197</strain>
    </source>
</reference>
<sequence>MPRASWTVDEFCSSVGISRSTYERAKREGWGPREMVLGRTGIRIADEAVTAWIAEREEKAASIAANKRDRQAEEAA</sequence>
<organism evidence="1 2">
    <name type="scientific">Bradyrhizobium japonicum</name>
    <dbReference type="NCBI Taxonomy" id="375"/>
    <lineage>
        <taxon>Bacteria</taxon>
        <taxon>Pseudomonadati</taxon>
        <taxon>Pseudomonadota</taxon>
        <taxon>Alphaproteobacteria</taxon>
        <taxon>Hyphomicrobiales</taxon>
        <taxon>Nitrobacteraceae</taxon>
        <taxon>Bradyrhizobium</taxon>
    </lineage>
</organism>
<evidence type="ECO:0000313" key="1">
    <source>
        <dbReference type="EMBL" id="OSJ29555.1"/>
    </source>
</evidence>
<dbReference type="AlphaFoldDB" id="A0A1Y2JJB5"/>
<dbReference type="Proteomes" id="UP000193335">
    <property type="component" value="Unassembled WGS sequence"/>
</dbReference>
<name>A0A1Y2JJB5_BRAJP</name>
<evidence type="ECO:0000313" key="2">
    <source>
        <dbReference type="Proteomes" id="UP000193335"/>
    </source>
</evidence>
<accession>A0A1Y2JJB5</accession>